<evidence type="ECO:0000313" key="1">
    <source>
        <dbReference type="EMBL" id="NIK73364.1"/>
    </source>
</evidence>
<accession>A0A846MPB6</accession>
<dbReference type="AlphaFoldDB" id="A0A846MPB6"/>
<proteinExistence type="predicted"/>
<organism evidence="1 2">
    <name type="scientific">Thermonema lapsum</name>
    <dbReference type="NCBI Taxonomy" id="28195"/>
    <lineage>
        <taxon>Bacteria</taxon>
        <taxon>Pseudomonadati</taxon>
        <taxon>Bacteroidota</taxon>
        <taxon>Cytophagia</taxon>
        <taxon>Cytophagales</taxon>
        <taxon>Thermonemataceae</taxon>
        <taxon>Thermonema</taxon>
    </lineage>
</organism>
<comment type="caution">
    <text evidence="1">The sequence shown here is derived from an EMBL/GenBank/DDBJ whole genome shotgun (WGS) entry which is preliminary data.</text>
</comment>
<keyword evidence="2" id="KW-1185">Reference proteome</keyword>
<evidence type="ECO:0000313" key="2">
    <source>
        <dbReference type="Proteomes" id="UP000537126"/>
    </source>
</evidence>
<dbReference type="EMBL" id="JAASRN010000001">
    <property type="protein sequence ID" value="NIK73364.1"/>
    <property type="molecule type" value="Genomic_DNA"/>
</dbReference>
<name>A0A846MPB6_9BACT</name>
<dbReference type="Proteomes" id="UP000537126">
    <property type="component" value="Unassembled WGS sequence"/>
</dbReference>
<reference evidence="1 2" key="1">
    <citation type="submission" date="2020-03" db="EMBL/GenBank/DDBJ databases">
        <title>Genomic Encyclopedia of Type Strains, Phase IV (KMG-IV): sequencing the most valuable type-strain genomes for metagenomic binning, comparative biology and taxonomic classification.</title>
        <authorList>
            <person name="Goeker M."/>
        </authorList>
    </citation>
    <scope>NUCLEOTIDE SEQUENCE [LARGE SCALE GENOMIC DNA]</scope>
    <source>
        <strain evidence="1 2">DSM 5718</strain>
    </source>
</reference>
<gene>
    <name evidence="1" type="ORF">FHS56_000850</name>
</gene>
<protein>
    <submittedName>
        <fullName evidence="1">Uncharacterized protein</fullName>
    </submittedName>
</protein>
<sequence length="31" mass="3965">MQFYLDFFQLTLSKSHFLLQKEPPLWHWLRN</sequence>